<dbReference type="STRING" id="741276.A0A2S5B5K9"/>
<dbReference type="InterPro" id="IPR035899">
    <property type="entry name" value="DBL_dom_sf"/>
</dbReference>
<evidence type="ECO:0000313" key="4">
    <source>
        <dbReference type="Proteomes" id="UP000237144"/>
    </source>
</evidence>
<dbReference type="Gene3D" id="2.30.29.30">
    <property type="entry name" value="Pleckstrin-homology domain (PH domain)/Phosphotyrosine-binding domain (PTB)"/>
    <property type="match status" value="1"/>
</dbReference>
<dbReference type="EMBL" id="PJQD01000060">
    <property type="protein sequence ID" value="POY72070.1"/>
    <property type="molecule type" value="Genomic_DNA"/>
</dbReference>
<proteinExistence type="predicted"/>
<dbReference type="InterPro" id="IPR011993">
    <property type="entry name" value="PH-like_dom_sf"/>
</dbReference>
<dbReference type="Gene3D" id="1.20.900.10">
    <property type="entry name" value="Dbl homology (DH) domain"/>
    <property type="match status" value="1"/>
</dbReference>
<dbReference type="PROSITE" id="PS50010">
    <property type="entry name" value="DH_2"/>
    <property type="match status" value="1"/>
</dbReference>
<dbReference type="SMART" id="SM00233">
    <property type="entry name" value="PH"/>
    <property type="match status" value="1"/>
</dbReference>
<evidence type="ECO:0000313" key="3">
    <source>
        <dbReference type="EMBL" id="POY72070.1"/>
    </source>
</evidence>
<dbReference type="SUPFAM" id="SSF48065">
    <property type="entry name" value="DBL homology domain (DH-domain)"/>
    <property type="match status" value="1"/>
</dbReference>
<evidence type="ECO:0000259" key="2">
    <source>
        <dbReference type="PROSITE" id="PS50010"/>
    </source>
</evidence>
<comment type="caution">
    <text evidence="3">The sequence shown here is derived from an EMBL/GenBank/DDBJ whole genome shotgun (WGS) entry which is preliminary data.</text>
</comment>
<sequence>MDPIFLSHVAVRLRDSLAPHRAVPAALVLSTLQDILQQRVRAEEAERLAVEAARSLQDALFLHDLDWKGVPIRPEADPSVLYAFSSSYDELPTGILTASGNCYSPLCQLLASQGHPSGCYAFACPRRSLAGHEQPVRMPTELKAVESAPLVDALAHQVRELFEGEQAYYDDLCLVETAFVQPLRTAVPPIITPSRLENFLDDILLNFAEIREHSRRFLASLGALEGTAASISDISRVVATAAESWAPVYLRYTTAFPLADSLLRREKSTNSAFSALLEHFHNHPLAARRGFDTFHSRPTFRALRYKLMLEAILRSSSPSDAGRPELLRTIDMLGQQSSDADLGVGKAKRAMAVRDLRKRLRLKDDTELDLHITSATCLEKEGPVHLRDSTGSWRPAHLFLLDNFLVVAKAPRVERDGRKRFTVKRRPIPLDLLQVLPQTPPERAEGLARELSRHQNVTLVSASQPARLHAVRCQVVGPRRQSLDFYADSRDDADNWRMRLQQAISARQDRQGVHLDTLLPADARDSRLAARIRLAAHPDLLVTGGLDGFYVGWTDIPHSHRRVAHLPRIEQLETHTPGRTLFVLAAGVLLAYPFDAFIPTVSLDMSLPQQKPCLPLRISGRETVTRFALRRDGKKVLLASLQLGTIPSFALSTFHEGLQPHPQRYAIQQRSPCLSKATTVPNLLPISPSAAASFARYTEFSTVLALLQRSPESHLLVCDDIVSVIGLHGEPTVPPLFRWYLKPHYAVMLGDLLVGAGPQGFEARSAFSGALMFLTALPFCGLGTFEDGGVYAVAPDGTQQEVSVVVSD</sequence>
<dbReference type="Proteomes" id="UP000237144">
    <property type="component" value="Unassembled WGS sequence"/>
</dbReference>
<dbReference type="PANTHER" id="PTHR46572">
    <property type="entry name" value="RHO1 GDP-GTP EXCHANGE PROTEIN 1-RELATED"/>
    <property type="match status" value="1"/>
</dbReference>
<organism evidence="3 4">
    <name type="scientific">Rhodotorula taiwanensis</name>
    <dbReference type="NCBI Taxonomy" id="741276"/>
    <lineage>
        <taxon>Eukaryota</taxon>
        <taxon>Fungi</taxon>
        <taxon>Dikarya</taxon>
        <taxon>Basidiomycota</taxon>
        <taxon>Pucciniomycotina</taxon>
        <taxon>Microbotryomycetes</taxon>
        <taxon>Sporidiobolales</taxon>
        <taxon>Sporidiobolaceae</taxon>
        <taxon>Rhodotorula</taxon>
    </lineage>
</organism>
<dbReference type="AlphaFoldDB" id="A0A2S5B5K9"/>
<dbReference type="SUPFAM" id="SSF50729">
    <property type="entry name" value="PH domain-like"/>
    <property type="match status" value="1"/>
</dbReference>
<dbReference type="InterPro" id="IPR052233">
    <property type="entry name" value="Rho-type_GEFs"/>
</dbReference>
<dbReference type="InterPro" id="IPR000219">
    <property type="entry name" value="DH_dom"/>
</dbReference>
<protein>
    <recommendedName>
        <fullName evidence="5">DH domain-containing protein</fullName>
    </recommendedName>
</protein>
<dbReference type="GO" id="GO:0005085">
    <property type="term" value="F:guanyl-nucleotide exchange factor activity"/>
    <property type="evidence" value="ECO:0007669"/>
    <property type="project" value="InterPro"/>
</dbReference>
<dbReference type="PROSITE" id="PS50003">
    <property type="entry name" value="PH_DOMAIN"/>
    <property type="match status" value="1"/>
</dbReference>
<evidence type="ECO:0000259" key="1">
    <source>
        <dbReference type="PROSITE" id="PS50003"/>
    </source>
</evidence>
<dbReference type="Pfam" id="PF00621">
    <property type="entry name" value="RhoGEF"/>
    <property type="match status" value="1"/>
</dbReference>
<name>A0A2S5B5K9_9BASI</name>
<dbReference type="SMART" id="SM00325">
    <property type="entry name" value="RhoGEF"/>
    <property type="match status" value="1"/>
</dbReference>
<reference evidence="3 4" key="1">
    <citation type="journal article" date="2018" name="Front. Microbiol.">
        <title>Prospects for Fungal Bioremediation of Acidic Radioactive Waste Sites: Characterization and Genome Sequence of Rhodotorula taiwanensis MD1149.</title>
        <authorList>
            <person name="Tkavc R."/>
            <person name="Matrosova V.Y."/>
            <person name="Grichenko O.E."/>
            <person name="Gostincar C."/>
            <person name="Volpe R.P."/>
            <person name="Klimenkova P."/>
            <person name="Gaidamakova E.K."/>
            <person name="Zhou C.E."/>
            <person name="Stewart B.J."/>
            <person name="Lyman M.G."/>
            <person name="Malfatti S.A."/>
            <person name="Rubinfeld B."/>
            <person name="Courtot M."/>
            <person name="Singh J."/>
            <person name="Dalgard C.L."/>
            <person name="Hamilton T."/>
            <person name="Frey K.G."/>
            <person name="Gunde-Cimerman N."/>
            <person name="Dugan L."/>
            <person name="Daly M.J."/>
        </authorList>
    </citation>
    <scope>NUCLEOTIDE SEQUENCE [LARGE SCALE GENOMIC DNA]</scope>
    <source>
        <strain evidence="3 4">MD1149</strain>
    </source>
</reference>
<evidence type="ECO:0008006" key="5">
    <source>
        <dbReference type="Google" id="ProtNLM"/>
    </source>
</evidence>
<accession>A0A2S5B5K9</accession>
<dbReference type="PANTHER" id="PTHR46572:SF1">
    <property type="entry name" value="RHO1 GUANINE NUCLEOTIDE EXCHANGE FACTOR TUS1"/>
    <property type="match status" value="1"/>
</dbReference>
<gene>
    <name evidence="3" type="ORF">BMF94_4940</name>
</gene>
<dbReference type="InterPro" id="IPR001849">
    <property type="entry name" value="PH_domain"/>
</dbReference>
<dbReference type="OrthoDB" id="2272012at2759"/>
<feature type="domain" description="DH" evidence="2">
    <location>
        <begin position="153"/>
        <end position="343"/>
    </location>
</feature>
<feature type="domain" description="PH" evidence="1">
    <location>
        <begin position="377"/>
        <end position="505"/>
    </location>
</feature>
<keyword evidence="4" id="KW-1185">Reference proteome</keyword>